<dbReference type="InterPro" id="IPR042095">
    <property type="entry name" value="SUMF_sf"/>
</dbReference>
<reference evidence="2 3" key="2">
    <citation type="submission" date="2018-03" db="EMBL/GenBank/DDBJ databases">
        <title>The ancient ancestry and fast evolution of plastids.</title>
        <authorList>
            <person name="Moore K.R."/>
            <person name="Magnabosco C."/>
            <person name="Momper L."/>
            <person name="Gold D.A."/>
            <person name="Bosak T."/>
            <person name="Fournier G.P."/>
        </authorList>
    </citation>
    <scope>NUCLEOTIDE SEQUENCE [LARGE SCALE GENOMIC DNA]</scope>
    <source>
        <strain evidence="2 3">CCAP 1448/3</strain>
    </source>
</reference>
<comment type="caution">
    <text evidence="2">The sequence shown here is derived from an EMBL/GenBank/DDBJ whole genome shotgun (WGS) entry which is preliminary data.</text>
</comment>
<dbReference type="GO" id="GO:0120147">
    <property type="term" value="F:formylglycine-generating oxidase activity"/>
    <property type="evidence" value="ECO:0007669"/>
    <property type="project" value="TreeGrafter"/>
</dbReference>
<evidence type="ECO:0000313" key="2">
    <source>
        <dbReference type="EMBL" id="PSB01632.1"/>
    </source>
</evidence>
<dbReference type="Pfam" id="PF03781">
    <property type="entry name" value="FGE-sulfatase"/>
    <property type="match status" value="1"/>
</dbReference>
<dbReference type="AlphaFoldDB" id="A0A2T1C064"/>
<dbReference type="PANTHER" id="PTHR23150">
    <property type="entry name" value="SULFATASE MODIFYING FACTOR 1, 2"/>
    <property type="match status" value="1"/>
</dbReference>
<organism evidence="2 3">
    <name type="scientific">Merismopedia glauca CCAP 1448/3</name>
    <dbReference type="NCBI Taxonomy" id="1296344"/>
    <lineage>
        <taxon>Bacteria</taxon>
        <taxon>Bacillati</taxon>
        <taxon>Cyanobacteriota</taxon>
        <taxon>Cyanophyceae</taxon>
        <taxon>Synechococcales</taxon>
        <taxon>Merismopediaceae</taxon>
        <taxon>Merismopedia</taxon>
    </lineage>
</organism>
<name>A0A2T1C064_9CYAN</name>
<dbReference type="SUPFAM" id="SSF56436">
    <property type="entry name" value="C-type lectin-like"/>
    <property type="match status" value="1"/>
</dbReference>
<keyword evidence="3" id="KW-1185">Reference proteome</keyword>
<gene>
    <name evidence="2" type="ORF">C7B64_17300</name>
</gene>
<dbReference type="InterPro" id="IPR016187">
    <property type="entry name" value="CTDL_fold"/>
</dbReference>
<dbReference type="Gene3D" id="3.90.1580.10">
    <property type="entry name" value="paralog of FGE (formylglycine-generating enzyme)"/>
    <property type="match status" value="1"/>
</dbReference>
<dbReference type="InterPro" id="IPR005532">
    <property type="entry name" value="SUMF_dom"/>
</dbReference>
<dbReference type="Proteomes" id="UP000238762">
    <property type="component" value="Unassembled WGS sequence"/>
</dbReference>
<reference evidence="2 3" key="1">
    <citation type="submission" date="2018-02" db="EMBL/GenBank/DDBJ databases">
        <authorList>
            <person name="Cohen D.B."/>
            <person name="Kent A.D."/>
        </authorList>
    </citation>
    <scope>NUCLEOTIDE SEQUENCE [LARGE SCALE GENOMIC DNA]</scope>
    <source>
        <strain evidence="2 3">CCAP 1448/3</strain>
    </source>
</reference>
<protein>
    <recommendedName>
        <fullName evidence="1">Sulfatase-modifying factor enzyme-like domain-containing protein</fullName>
    </recommendedName>
</protein>
<sequence>MGSIHGNVWEWCLDPWHENYQGAPSDGRVWDEKIQSDQHLNIAENIDILLKSSEYRVIRGGSWSSYPIYCRCAARSYDHPDYDYNGFGFRVACGVPGT</sequence>
<feature type="domain" description="Sulfatase-modifying factor enzyme-like" evidence="1">
    <location>
        <begin position="4"/>
        <end position="92"/>
    </location>
</feature>
<dbReference type="PANTHER" id="PTHR23150:SF19">
    <property type="entry name" value="FORMYLGLYCINE-GENERATING ENZYME"/>
    <property type="match status" value="1"/>
</dbReference>
<proteinExistence type="predicted"/>
<evidence type="ECO:0000313" key="3">
    <source>
        <dbReference type="Proteomes" id="UP000238762"/>
    </source>
</evidence>
<dbReference type="InterPro" id="IPR051043">
    <property type="entry name" value="Sulfatase_Mod_Factor_Kinase"/>
</dbReference>
<accession>A0A2T1C064</accession>
<dbReference type="RefSeq" id="WP_106289903.1">
    <property type="nucleotide sequence ID" value="NZ_CAWNTC010000125.1"/>
</dbReference>
<evidence type="ECO:0000259" key="1">
    <source>
        <dbReference type="Pfam" id="PF03781"/>
    </source>
</evidence>
<dbReference type="OrthoDB" id="3981129at2"/>
<dbReference type="EMBL" id="PVWJ01000096">
    <property type="protein sequence ID" value="PSB01632.1"/>
    <property type="molecule type" value="Genomic_DNA"/>
</dbReference>